<evidence type="ECO:0000313" key="3">
    <source>
        <dbReference type="EMBL" id="RHA69112.1"/>
    </source>
</evidence>
<comment type="caution">
    <text evidence="3">The sequence shown here is derived from an EMBL/GenBank/DDBJ whole genome shotgun (WGS) entry which is preliminary data.</text>
</comment>
<keyword evidence="1" id="KW-0472">Membrane</keyword>
<dbReference type="Proteomes" id="UP000284051">
    <property type="component" value="Unassembled WGS sequence"/>
</dbReference>
<dbReference type="Proteomes" id="UP000479531">
    <property type="component" value="Unassembled WGS sequence"/>
</dbReference>
<keyword evidence="1" id="KW-1133">Transmembrane helix</keyword>
<dbReference type="GO" id="GO:0016787">
    <property type="term" value="F:hydrolase activity"/>
    <property type="evidence" value="ECO:0007669"/>
    <property type="project" value="UniProtKB-KW"/>
</dbReference>
<keyword evidence="1" id="KW-0812">Transmembrane</keyword>
<gene>
    <name evidence="4" type="ORF">DW264_09810</name>
    <name evidence="3" type="ORF">DW927_03670</name>
    <name evidence="2" type="ORF">GCK47_04075</name>
</gene>
<keyword evidence="3" id="KW-0378">Hydrolase</keyword>
<feature type="transmembrane region" description="Helical" evidence="1">
    <location>
        <begin position="21"/>
        <end position="40"/>
    </location>
</feature>
<reference evidence="5 6" key="1">
    <citation type="submission" date="2018-08" db="EMBL/GenBank/DDBJ databases">
        <title>A genome reference for cultivated species of the human gut microbiota.</title>
        <authorList>
            <person name="Zou Y."/>
            <person name="Xue W."/>
            <person name="Luo G."/>
        </authorList>
    </citation>
    <scope>NUCLEOTIDE SEQUENCE [LARGE SCALE GENOMIC DNA]</scope>
    <source>
        <strain evidence="4 5">AM22-21LB</strain>
        <strain evidence="3 6">AM43-11</strain>
    </source>
</reference>
<protein>
    <submittedName>
        <fullName evidence="3">SGNH/GDSL hydrolase family protein</fullName>
    </submittedName>
</protein>
<dbReference type="Proteomes" id="UP000284465">
    <property type="component" value="Unassembled WGS sequence"/>
</dbReference>
<accession>A0A3R6EM65</accession>
<evidence type="ECO:0000313" key="5">
    <source>
        <dbReference type="Proteomes" id="UP000284051"/>
    </source>
</evidence>
<evidence type="ECO:0000313" key="4">
    <source>
        <dbReference type="EMBL" id="RHG28219.1"/>
    </source>
</evidence>
<name>A0A3R6EM65_9FIRM</name>
<evidence type="ECO:0000313" key="2">
    <source>
        <dbReference type="EMBL" id="MVQ44912.1"/>
    </source>
</evidence>
<dbReference type="InterPro" id="IPR036514">
    <property type="entry name" value="SGNH_hydro_sf"/>
</dbReference>
<dbReference type="InterPro" id="IPR001087">
    <property type="entry name" value="GDSL"/>
</dbReference>
<dbReference type="EMBL" id="QSFP01000003">
    <property type="protein sequence ID" value="RHA69112.1"/>
    <property type="molecule type" value="Genomic_DNA"/>
</dbReference>
<dbReference type="AlphaFoldDB" id="A0A3R6EM65"/>
<dbReference type="SUPFAM" id="SSF52266">
    <property type="entry name" value="SGNH hydrolase"/>
    <property type="match status" value="1"/>
</dbReference>
<organism evidence="3 6">
    <name type="scientific">Roseburia intestinalis</name>
    <dbReference type="NCBI Taxonomy" id="166486"/>
    <lineage>
        <taxon>Bacteria</taxon>
        <taxon>Bacillati</taxon>
        <taxon>Bacillota</taxon>
        <taxon>Clostridia</taxon>
        <taxon>Lachnospirales</taxon>
        <taxon>Lachnospiraceae</taxon>
        <taxon>Roseburia</taxon>
    </lineage>
</organism>
<evidence type="ECO:0000256" key="1">
    <source>
        <dbReference type="SAM" id="Phobius"/>
    </source>
</evidence>
<dbReference type="Gene3D" id="3.40.50.1110">
    <property type="entry name" value="SGNH hydrolase"/>
    <property type="match status" value="1"/>
</dbReference>
<dbReference type="EMBL" id="WGGT01000003">
    <property type="protein sequence ID" value="MVQ44912.1"/>
    <property type="molecule type" value="Genomic_DNA"/>
</dbReference>
<dbReference type="CDD" id="cd00229">
    <property type="entry name" value="SGNH_hydrolase"/>
    <property type="match status" value="1"/>
</dbReference>
<evidence type="ECO:0000313" key="7">
    <source>
        <dbReference type="Proteomes" id="UP000479531"/>
    </source>
</evidence>
<reference evidence="2 7" key="2">
    <citation type="submission" date="2019-10" db="EMBL/GenBank/DDBJ databases">
        <title>Roseburia spp. ameliorate alcoholic fatty liver via restoration of gut barrier function.</title>
        <authorList>
            <person name="Seo B."/>
            <person name="Ko G."/>
        </authorList>
    </citation>
    <scope>NUCLEOTIDE SEQUENCE [LARGE SCALE GENOMIC DNA]</scope>
    <source>
        <strain evidence="2 7">SNUG30017</strain>
    </source>
</reference>
<evidence type="ECO:0000313" key="6">
    <source>
        <dbReference type="Proteomes" id="UP000284465"/>
    </source>
</evidence>
<dbReference type="EMBL" id="QRID01000008">
    <property type="protein sequence ID" value="RHG28219.1"/>
    <property type="molecule type" value="Genomic_DNA"/>
</dbReference>
<sequence length="281" mass="32018">MKVENNKELRIMKKKILKITLSIVLILILAVGIGLTYLVGAVGGGGPFDFVWKNKLKKMPGNAEKYSLENIEPLENSPLGGKRICYLGSSVTLGLYSMDVSFADYISYRNGCEYVKEAVSGTTLVDNGKTSYIQRMKNNIGTDEKFDAFVCQLSTNDASKEMPMGELSSSENLEDFDTQTITGAMEYIIVYAKQTWNCPVIFYTGTKYDSKQYQQMVDVLFELQDKYGIGVIDLWNDEEMNDVSEKEYEVYMADPVHPTQAGYLEWWTPKMEEYLYQFLER</sequence>
<dbReference type="Pfam" id="PF00657">
    <property type="entry name" value="Lipase_GDSL"/>
    <property type="match status" value="1"/>
</dbReference>
<proteinExistence type="predicted"/>